<dbReference type="SFLD" id="SFLDS00029">
    <property type="entry name" value="Radical_SAM"/>
    <property type="match status" value="1"/>
</dbReference>
<dbReference type="InterPro" id="IPR013785">
    <property type="entry name" value="Aldolase_TIM"/>
</dbReference>
<dbReference type="PANTHER" id="PTHR43583">
    <property type="entry name" value="2-IMINOACETATE SYNTHASE"/>
    <property type="match status" value="1"/>
</dbReference>
<evidence type="ECO:0000256" key="4">
    <source>
        <dbReference type="ARBA" id="ARBA00022723"/>
    </source>
</evidence>
<keyword evidence="4" id="KW-0479">Metal-binding</keyword>
<reference evidence="8 9" key="1">
    <citation type="submission" date="2016-10" db="EMBL/GenBank/DDBJ databases">
        <title>Paenibacillus species isolates.</title>
        <authorList>
            <person name="Beno S.M."/>
        </authorList>
    </citation>
    <scope>NUCLEOTIDE SEQUENCE [LARGE SCALE GENOMIC DNA]</scope>
    <source>
        <strain evidence="8 9">FSL H7-0744</strain>
    </source>
</reference>
<sequence length="385" mass="44047">MSFFDTVIRLEQLPYETLWKQYTAVDVKRVLRLEHLDEDGLMALLSPAAEPYLEEMAQKAQRLTRTHFGHVMQLFTPMYLADFCVNHCTYCSFSSIYDFPRKKLTLEEVRQEAETIAATGLRHILILTGESRSESPATYVRECVKVLRDYFSSVSIEVNPLSTEEYNELRVAGVDGLTLYQEVYHQETYRKLHVKGPKRVYRNRLDAPERGCRAGFRSVNIGALLGMYDWRREALATALHARYLQDKYPECEIGLSIPRFRPYLGEFNPASDVTDRALVQIILAYRLFLPRAGISLSTREPAALRDHLVHLGITKMSAGVSTEVGGHTLEGGTPQFEISDGRKVHEITEMLYAKGLQPVFKDWDILTEPLHSPKITPHHQVDSLR</sequence>
<dbReference type="EMBL" id="MPTB01000012">
    <property type="protein sequence ID" value="OMD48404.1"/>
    <property type="molecule type" value="Genomic_DNA"/>
</dbReference>
<gene>
    <name evidence="8" type="ORF">BSK56_11560</name>
</gene>
<keyword evidence="5" id="KW-0408">Iron</keyword>
<dbReference type="NCBIfam" id="TIGR02351">
    <property type="entry name" value="thiH"/>
    <property type="match status" value="1"/>
</dbReference>
<dbReference type="SFLD" id="SFLDG01081">
    <property type="entry name" value="cleavage_of_the_Ca-Cb_bond_in"/>
    <property type="match status" value="1"/>
</dbReference>
<dbReference type="SMART" id="SM00876">
    <property type="entry name" value="BATS"/>
    <property type="match status" value="1"/>
</dbReference>
<keyword evidence="6" id="KW-0411">Iron-sulfur</keyword>
<evidence type="ECO:0000313" key="9">
    <source>
        <dbReference type="Proteomes" id="UP000187412"/>
    </source>
</evidence>
<evidence type="ECO:0000256" key="5">
    <source>
        <dbReference type="ARBA" id="ARBA00023004"/>
    </source>
</evidence>
<dbReference type="InterPro" id="IPR012726">
    <property type="entry name" value="ThiH"/>
</dbReference>
<dbReference type="PANTHER" id="PTHR43583:SF1">
    <property type="entry name" value="2-IMINOACETATE SYNTHASE"/>
    <property type="match status" value="1"/>
</dbReference>
<dbReference type="SFLD" id="SFLDG01060">
    <property type="entry name" value="BATS_domain_containing"/>
    <property type="match status" value="1"/>
</dbReference>
<dbReference type="PROSITE" id="PS51918">
    <property type="entry name" value="RADICAL_SAM"/>
    <property type="match status" value="1"/>
</dbReference>
<keyword evidence="2" id="KW-0004">4Fe-4S</keyword>
<dbReference type="CDD" id="cd01335">
    <property type="entry name" value="Radical_SAM"/>
    <property type="match status" value="1"/>
</dbReference>
<dbReference type="InterPro" id="IPR058240">
    <property type="entry name" value="rSAM_sf"/>
</dbReference>
<feature type="domain" description="Radical SAM core" evidence="7">
    <location>
        <begin position="70"/>
        <end position="305"/>
    </location>
</feature>
<protein>
    <submittedName>
        <fullName evidence="8">Thiamine biosynthesis protein ThiH</fullName>
    </submittedName>
</protein>
<dbReference type="Gene3D" id="3.20.20.70">
    <property type="entry name" value="Aldolase class I"/>
    <property type="match status" value="1"/>
</dbReference>
<dbReference type="Pfam" id="PF06968">
    <property type="entry name" value="BATS"/>
    <property type="match status" value="1"/>
</dbReference>
<dbReference type="RefSeq" id="WP_076110651.1">
    <property type="nucleotide sequence ID" value="NZ_MPTB01000012.1"/>
</dbReference>
<evidence type="ECO:0000259" key="7">
    <source>
        <dbReference type="PROSITE" id="PS51918"/>
    </source>
</evidence>
<dbReference type="InterPro" id="IPR034428">
    <property type="entry name" value="ThiH/NoCL/HydG-like"/>
</dbReference>
<keyword evidence="3" id="KW-0949">S-adenosyl-L-methionine</keyword>
<dbReference type="InterPro" id="IPR010722">
    <property type="entry name" value="BATS_dom"/>
</dbReference>
<accession>A0ABX3HFE6</accession>
<keyword evidence="9" id="KW-1185">Reference proteome</keyword>
<proteinExistence type="predicted"/>
<dbReference type="Proteomes" id="UP000187412">
    <property type="component" value="Unassembled WGS sequence"/>
</dbReference>
<dbReference type="InterPro" id="IPR007197">
    <property type="entry name" value="rSAM"/>
</dbReference>
<name>A0ABX3HFE6_PAEBO</name>
<comment type="cofactor">
    <cofactor evidence="1">
        <name>[4Fe-4S] cluster</name>
        <dbReference type="ChEBI" id="CHEBI:49883"/>
    </cofactor>
</comment>
<evidence type="ECO:0000256" key="2">
    <source>
        <dbReference type="ARBA" id="ARBA00022485"/>
    </source>
</evidence>
<evidence type="ECO:0000256" key="6">
    <source>
        <dbReference type="ARBA" id="ARBA00023014"/>
    </source>
</evidence>
<dbReference type="SUPFAM" id="SSF102114">
    <property type="entry name" value="Radical SAM enzymes"/>
    <property type="match status" value="1"/>
</dbReference>
<evidence type="ECO:0000313" key="8">
    <source>
        <dbReference type="EMBL" id="OMD48404.1"/>
    </source>
</evidence>
<dbReference type="Pfam" id="PF04055">
    <property type="entry name" value="Radical_SAM"/>
    <property type="match status" value="1"/>
</dbReference>
<dbReference type="SFLD" id="SFLDF00301">
    <property type="entry name" value="2-iminoacetate_synthase_(ThiH)"/>
    <property type="match status" value="1"/>
</dbReference>
<comment type="caution">
    <text evidence="8">The sequence shown here is derived from an EMBL/GenBank/DDBJ whole genome shotgun (WGS) entry which is preliminary data.</text>
</comment>
<organism evidence="8 9">
    <name type="scientific">Paenibacillus borealis</name>
    <dbReference type="NCBI Taxonomy" id="160799"/>
    <lineage>
        <taxon>Bacteria</taxon>
        <taxon>Bacillati</taxon>
        <taxon>Bacillota</taxon>
        <taxon>Bacilli</taxon>
        <taxon>Bacillales</taxon>
        <taxon>Paenibacillaceae</taxon>
        <taxon>Paenibacillus</taxon>
    </lineage>
</organism>
<evidence type="ECO:0000256" key="3">
    <source>
        <dbReference type="ARBA" id="ARBA00022691"/>
    </source>
</evidence>
<evidence type="ECO:0000256" key="1">
    <source>
        <dbReference type="ARBA" id="ARBA00001966"/>
    </source>
</evidence>